<evidence type="ECO:0000256" key="1">
    <source>
        <dbReference type="SAM" id="MobiDB-lite"/>
    </source>
</evidence>
<name>A0ABU7XLC4_9HYPH</name>
<dbReference type="EMBL" id="JAZHYN010000072">
    <property type="protein sequence ID" value="MEF3368000.1"/>
    <property type="molecule type" value="Genomic_DNA"/>
</dbReference>
<feature type="compositionally biased region" description="Basic and acidic residues" evidence="1">
    <location>
        <begin position="44"/>
        <end position="53"/>
    </location>
</feature>
<sequence>MARVISTIVTAAVAGAIGFGLGVYAAPNENVVKLREAIESGVESLKDSLKKDNAPTTEAPLVETPAEAPPEAPPAVAPEPAPIEPPAAVAPET</sequence>
<evidence type="ECO:0008006" key="4">
    <source>
        <dbReference type="Google" id="ProtNLM"/>
    </source>
</evidence>
<keyword evidence="3" id="KW-1185">Reference proteome</keyword>
<comment type="caution">
    <text evidence="2">The sequence shown here is derived from an EMBL/GenBank/DDBJ whole genome shotgun (WGS) entry which is preliminary data.</text>
</comment>
<evidence type="ECO:0000313" key="3">
    <source>
        <dbReference type="Proteomes" id="UP001350748"/>
    </source>
</evidence>
<protein>
    <recommendedName>
        <fullName evidence="4">Dynamin</fullName>
    </recommendedName>
</protein>
<feature type="compositionally biased region" description="Low complexity" evidence="1">
    <location>
        <begin position="54"/>
        <end position="66"/>
    </location>
</feature>
<feature type="non-terminal residue" evidence="2">
    <location>
        <position position="93"/>
    </location>
</feature>
<dbReference type="Proteomes" id="UP001350748">
    <property type="component" value="Unassembled WGS sequence"/>
</dbReference>
<gene>
    <name evidence="2" type="ORF">V3H18_15805</name>
</gene>
<feature type="compositionally biased region" description="Pro residues" evidence="1">
    <location>
        <begin position="67"/>
        <end position="85"/>
    </location>
</feature>
<organism evidence="2 3">
    <name type="scientific">Methylocystis borbori</name>
    <dbReference type="NCBI Taxonomy" id="3118750"/>
    <lineage>
        <taxon>Bacteria</taxon>
        <taxon>Pseudomonadati</taxon>
        <taxon>Pseudomonadota</taxon>
        <taxon>Alphaproteobacteria</taxon>
        <taxon>Hyphomicrobiales</taxon>
        <taxon>Methylocystaceae</taxon>
        <taxon>Methylocystis</taxon>
    </lineage>
</organism>
<reference evidence="2 3" key="1">
    <citation type="submission" date="2024-02" db="EMBL/GenBank/DDBJ databases">
        <authorList>
            <person name="Grouzdev D."/>
        </authorList>
    </citation>
    <scope>NUCLEOTIDE SEQUENCE [LARGE SCALE GENOMIC DNA]</scope>
    <source>
        <strain evidence="2 3">9N</strain>
    </source>
</reference>
<accession>A0ABU7XLC4</accession>
<proteinExistence type="predicted"/>
<evidence type="ECO:0000313" key="2">
    <source>
        <dbReference type="EMBL" id="MEF3368000.1"/>
    </source>
</evidence>
<feature type="region of interest" description="Disordered" evidence="1">
    <location>
        <begin position="44"/>
        <end position="93"/>
    </location>
</feature>